<evidence type="ECO:0000313" key="2">
    <source>
        <dbReference type="Proteomes" id="UP000257109"/>
    </source>
</evidence>
<keyword evidence="2" id="KW-1185">Reference proteome</keyword>
<organism evidence="1 2">
    <name type="scientific">Mucuna pruriens</name>
    <name type="common">Velvet bean</name>
    <name type="synonym">Dolichos pruriens</name>
    <dbReference type="NCBI Taxonomy" id="157652"/>
    <lineage>
        <taxon>Eukaryota</taxon>
        <taxon>Viridiplantae</taxon>
        <taxon>Streptophyta</taxon>
        <taxon>Embryophyta</taxon>
        <taxon>Tracheophyta</taxon>
        <taxon>Spermatophyta</taxon>
        <taxon>Magnoliopsida</taxon>
        <taxon>eudicotyledons</taxon>
        <taxon>Gunneridae</taxon>
        <taxon>Pentapetalae</taxon>
        <taxon>rosids</taxon>
        <taxon>fabids</taxon>
        <taxon>Fabales</taxon>
        <taxon>Fabaceae</taxon>
        <taxon>Papilionoideae</taxon>
        <taxon>50 kb inversion clade</taxon>
        <taxon>NPAAA clade</taxon>
        <taxon>indigoferoid/millettioid clade</taxon>
        <taxon>Phaseoleae</taxon>
        <taxon>Mucuna</taxon>
    </lineage>
</organism>
<accession>A0A371GDN2</accession>
<comment type="caution">
    <text evidence="1">The sequence shown here is derived from an EMBL/GenBank/DDBJ whole genome shotgun (WGS) entry which is preliminary data.</text>
</comment>
<reference evidence="1" key="1">
    <citation type="submission" date="2018-05" db="EMBL/GenBank/DDBJ databases">
        <title>Draft genome of Mucuna pruriens seed.</title>
        <authorList>
            <person name="Nnadi N.E."/>
            <person name="Vos R."/>
            <person name="Hasami M.H."/>
            <person name="Devisetty U.K."/>
            <person name="Aguiy J.C."/>
        </authorList>
    </citation>
    <scope>NUCLEOTIDE SEQUENCE [LARGE SCALE GENOMIC DNA]</scope>
    <source>
        <strain evidence="1">JCA_2017</strain>
    </source>
</reference>
<evidence type="ECO:0000313" key="1">
    <source>
        <dbReference type="EMBL" id="RDX88433.1"/>
    </source>
</evidence>
<dbReference type="Proteomes" id="UP000257109">
    <property type="component" value="Unassembled WGS sequence"/>
</dbReference>
<gene>
    <name evidence="1" type="ORF">CR513_29979</name>
</gene>
<dbReference type="AlphaFoldDB" id="A0A371GDN2"/>
<dbReference type="EMBL" id="QJKJ01005940">
    <property type="protein sequence ID" value="RDX88433.1"/>
    <property type="molecule type" value="Genomic_DNA"/>
</dbReference>
<protein>
    <submittedName>
        <fullName evidence="1">Uncharacterized protein</fullName>
    </submittedName>
</protein>
<proteinExistence type="predicted"/>
<sequence>MSPYLLGPPLTCQASTSIFYVTGSLSTHATSLSSRNVKSSGRGNVGQLSMRRTNSFAPAIYVRSNTPTNVVMVKKDNGLDDGDALTCGHGVAKIDM</sequence>
<name>A0A371GDN2_MUCPR</name>
<feature type="non-terminal residue" evidence="1">
    <location>
        <position position="1"/>
    </location>
</feature>